<evidence type="ECO:0000313" key="2">
    <source>
        <dbReference type="Proteomes" id="UP000031883"/>
    </source>
</evidence>
<dbReference type="EMBL" id="CP009997">
    <property type="protein sequence ID" value="AJJ36719.1"/>
    <property type="molecule type" value="Genomic_DNA"/>
</dbReference>
<dbReference type="Proteomes" id="UP000031883">
    <property type="component" value="Chromosome"/>
</dbReference>
<organism evidence="1 2">
    <name type="scientific">Yersinia rochesterensis</name>
    <dbReference type="NCBI Taxonomy" id="1604335"/>
    <lineage>
        <taxon>Bacteria</taxon>
        <taxon>Pseudomonadati</taxon>
        <taxon>Pseudomonadota</taxon>
        <taxon>Gammaproteobacteria</taxon>
        <taxon>Enterobacterales</taxon>
        <taxon>Yersiniaceae</taxon>
        <taxon>Yersinia</taxon>
    </lineage>
</organism>
<reference evidence="1 2" key="1">
    <citation type="journal article" date="2015" name="Genome Announc.">
        <title>Thirty-Two Complete Genome Assemblies of Nine Yersinia Species, Including Y. pestis, Y. pseudotuberculosis, and Y. enterocolitica.</title>
        <authorList>
            <person name="Johnson S.L."/>
            <person name="Daligault H.E."/>
            <person name="Davenport K.W."/>
            <person name="Jaissle J."/>
            <person name="Frey K.G."/>
            <person name="Ladner J.T."/>
            <person name="Broomall S.M."/>
            <person name="Bishop-Lilly K.A."/>
            <person name="Bruce D.C."/>
            <person name="Coyne S.R."/>
            <person name="Gibbons H.S."/>
            <person name="Lo C.C."/>
            <person name="Munk A.C."/>
            <person name="Rosenzweig C.N."/>
            <person name="Koroleva G.I."/>
            <person name="Palacios G.F."/>
            <person name="Redden C.L."/>
            <person name="Xu Y."/>
            <person name="Minogue T.D."/>
            <person name="Chain P.S."/>
        </authorList>
    </citation>
    <scope>NUCLEOTIDE SEQUENCE [LARGE SCALE GENOMIC DNA]</scope>
    <source>
        <strain evidence="1 2">Y231</strain>
    </source>
</reference>
<sequence>MVVGEGLFVTSFLTLRVAASRRCLATLGSNLIEGFHLPLKCLTEFLILNQLSTQG</sequence>
<accession>A0ABM5SQ53</accession>
<keyword evidence="2" id="KW-1185">Reference proteome</keyword>
<gene>
    <name evidence="1" type="ORF">CH54_2870</name>
</gene>
<protein>
    <submittedName>
        <fullName evidence="1">Uncharacterized protein</fullName>
    </submittedName>
</protein>
<name>A0ABM5SQ53_9GAMM</name>
<evidence type="ECO:0000313" key="1">
    <source>
        <dbReference type="EMBL" id="AJJ36719.1"/>
    </source>
</evidence>
<proteinExistence type="predicted"/>